<evidence type="ECO:0000313" key="2">
    <source>
        <dbReference type="Proteomes" id="UP000249748"/>
    </source>
</evidence>
<reference evidence="1" key="1">
    <citation type="submission" date="2018-02" db="EMBL/GenBank/DDBJ databases">
        <title>The genomes of Aspergillus section Nigri reveals drivers in fungal speciation.</title>
        <authorList>
            <consortium name="DOE Joint Genome Institute"/>
            <person name="Vesth T.C."/>
            <person name="Nybo J."/>
            <person name="Theobald S."/>
            <person name="Brandl J."/>
            <person name="Frisvad J.C."/>
            <person name="Nielsen K.F."/>
            <person name="Lyhne E.K."/>
            <person name="Kogle M.E."/>
            <person name="Kuo A."/>
            <person name="Riley R."/>
            <person name="Clum A."/>
            <person name="Nolan M."/>
            <person name="Lipzen A."/>
            <person name="Salamov A."/>
            <person name="Henrissat B."/>
            <person name="Wiebenga A."/>
            <person name="De vries R.P."/>
            <person name="Grigoriev I.V."/>
            <person name="Mortensen U.H."/>
            <person name="Andersen M.R."/>
            <person name="Baker S.E."/>
        </authorList>
    </citation>
    <scope>NUCLEOTIDE SEQUENCE</scope>
    <source>
        <strain evidence="1">CBS 115574</strain>
    </source>
</reference>
<protein>
    <submittedName>
        <fullName evidence="1">NAD dependent epimerase/dehydratase family protein</fullName>
    </submittedName>
</protein>
<gene>
    <name evidence="1" type="ORF">BO79DRAFT_258672</name>
</gene>
<dbReference type="Proteomes" id="UP000249748">
    <property type="component" value="Unassembled WGS sequence"/>
</dbReference>
<proteinExistence type="predicted"/>
<organism evidence="1 2">
    <name type="scientific">Aspergillus costaricaensis CBS 115574</name>
    <dbReference type="NCBI Taxonomy" id="1448317"/>
    <lineage>
        <taxon>Eukaryota</taxon>
        <taxon>Fungi</taxon>
        <taxon>Dikarya</taxon>
        <taxon>Ascomycota</taxon>
        <taxon>Pezizomycotina</taxon>
        <taxon>Eurotiomycetes</taxon>
        <taxon>Eurotiomycetidae</taxon>
        <taxon>Eurotiales</taxon>
        <taxon>Aspergillaceae</taxon>
        <taxon>Aspergillus</taxon>
        <taxon>Aspergillus subgen. Circumdati</taxon>
    </lineage>
</organism>
<accession>A0ACD1I557</accession>
<evidence type="ECO:0000313" key="1">
    <source>
        <dbReference type="EMBL" id="RAK85132.1"/>
    </source>
</evidence>
<name>A0ACD1I557_9EURO</name>
<keyword evidence="2" id="KW-1185">Reference proteome</keyword>
<sequence>MESRTLLITGVSGYIGGSVLSAILRTKETWAANLKISALVRSESQATKVRELGVSPELFSSFDELDRLEEVGKGFDIIIHAGAGWHTPSAQALIRGQGVRRETTNADVHYIQISGTSNLSDRPYTEGYIDTHVFSDDEDIYSYEKYRESRETYFQRTTDIAVIEESEASGVTTYILPTMIADALRTGSCSVVSEGDTVWNHVHIEDLAALHLVLLQHIFRGIKIPSGRKGIYFCETGEHSHLEFSEYLAKAGHKLGVFPSSEVAKITIQEAGEKWVFGNTSSAELGFASNSRTKAVLARNLGWAPSDAEEWESTFSTELNEFIKNPPSGREIPKYLKK</sequence>
<dbReference type="EMBL" id="KZ824568">
    <property type="protein sequence ID" value="RAK85132.1"/>
    <property type="molecule type" value="Genomic_DNA"/>
</dbReference>